<dbReference type="RefSeq" id="WP_004806201.1">
    <property type="nucleotide sequence ID" value="NZ_CP116394.1"/>
</dbReference>
<dbReference type="InterPro" id="IPR050879">
    <property type="entry name" value="Acyltransferase_3"/>
</dbReference>
<feature type="domain" description="Acyltransferase 3" evidence="10">
    <location>
        <begin position="13"/>
        <end position="350"/>
    </location>
</feature>
<evidence type="ECO:0000313" key="11">
    <source>
        <dbReference type="EMBL" id="WCE46901.1"/>
    </source>
</evidence>
<dbReference type="InterPro" id="IPR036514">
    <property type="entry name" value="SGNH_hydro_sf"/>
</dbReference>
<keyword evidence="2" id="KW-1003">Cell membrane</keyword>
<sequence>MQSPTSSQRFRVRGLDGVRAIACCAVLAYHFFQAGTPGGFLGVDVFFALSGFLITGLLVKEQERSGKIDIPAFWLRRVRRLFPAVASTVVATSLIAALVSTDLLVGIRRQLFGAATFTYNWVEIWAGNSYFNQGSPPLFRNLWSLAVEQQFYVIWPLVVTLIVYMRPTKRFLVPILLAVASAIFMATIVLSGGDISRAYMGSDTHGFSLMIGSALACLQTNPLSPMPSNPRGYRLRGILGWVGLGGMIASFFLVSDSSKATYPFLTVAVCLCSGATIASLAQETAPGARASRVLAQVLDVKPLRWLGERSYSLYLWHWPVLVIMRQAFPSTQIWVLALVVAGLSILVAAVSYTYVETPMRKEGIMAVLSRWLYLRSSSRYGDLSRYVAWGVAAATLIGVSTVVMIQPPKSSAQIAVEKGKVAARPTPKPKPAPPDLGDNQPVGGNITVIGDSVTLASLQPLQETFPGALVDAEVSRHWDDGVALIDQYKAEQSLGRWVVLSLATNGTVTTDNLNAALAQLGPERRLVLVTGFGPQYQSEQWIDQNNANILAFGKAHPDRVVVVRWDEAIKAHTDWLAGDYIHPDEDGAKLWRDTLVGALKSFPGVKQVGGAPKK</sequence>
<evidence type="ECO:0000256" key="7">
    <source>
        <dbReference type="ARBA" id="ARBA00023315"/>
    </source>
</evidence>
<dbReference type="GO" id="GO:0016747">
    <property type="term" value="F:acyltransferase activity, transferring groups other than amino-acyl groups"/>
    <property type="evidence" value="ECO:0007669"/>
    <property type="project" value="InterPro"/>
</dbReference>
<protein>
    <submittedName>
        <fullName evidence="11">Acyltransferase family protein</fullName>
    </submittedName>
</protein>
<feature type="transmembrane region" description="Helical" evidence="9">
    <location>
        <begin position="386"/>
        <end position="405"/>
    </location>
</feature>
<dbReference type="SUPFAM" id="SSF52266">
    <property type="entry name" value="SGNH hydrolase"/>
    <property type="match status" value="1"/>
</dbReference>
<proteinExistence type="predicted"/>
<evidence type="ECO:0000256" key="9">
    <source>
        <dbReference type="SAM" id="Phobius"/>
    </source>
</evidence>
<evidence type="ECO:0000256" key="1">
    <source>
        <dbReference type="ARBA" id="ARBA00004651"/>
    </source>
</evidence>
<dbReference type="GO" id="GO:0009103">
    <property type="term" value="P:lipopolysaccharide biosynthetic process"/>
    <property type="evidence" value="ECO:0007669"/>
    <property type="project" value="TreeGrafter"/>
</dbReference>
<keyword evidence="5 9" id="KW-1133">Transmembrane helix</keyword>
<dbReference type="Gene3D" id="3.40.50.1110">
    <property type="entry name" value="SGNH hydrolase"/>
    <property type="match status" value="1"/>
</dbReference>
<feature type="transmembrane region" description="Helical" evidence="9">
    <location>
        <begin position="334"/>
        <end position="355"/>
    </location>
</feature>
<evidence type="ECO:0000256" key="3">
    <source>
        <dbReference type="ARBA" id="ARBA00022679"/>
    </source>
</evidence>
<dbReference type="PANTHER" id="PTHR23028">
    <property type="entry name" value="ACETYLTRANSFERASE"/>
    <property type="match status" value="1"/>
</dbReference>
<dbReference type="Pfam" id="PF01757">
    <property type="entry name" value="Acyl_transf_3"/>
    <property type="match status" value="1"/>
</dbReference>
<feature type="transmembrane region" description="Helical" evidence="9">
    <location>
        <begin position="38"/>
        <end position="59"/>
    </location>
</feature>
<feature type="transmembrane region" description="Helical" evidence="9">
    <location>
        <begin position="235"/>
        <end position="254"/>
    </location>
</feature>
<evidence type="ECO:0000313" key="12">
    <source>
        <dbReference type="Proteomes" id="UP001211044"/>
    </source>
</evidence>
<reference evidence="11" key="1">
    <citation type="submission" date="2023-01" db="EMBL/GenBank/DDBJ databases">
        <title>Comparative Genomic Analysis of the Clinically-Derived Winkia Strain NY0527 Provides Evidence into the Taxonomic Reassignment of Winkia neuii and Characterizes Their Virulence Traits.</title>
        <authorList>
            <person name="Cai X."/>
            <person name="Peng Y."/>
            <person name="Li M."/>
            <person name="Qiu Y."/>
            <person name="Wang Y."/>
            <person name="Xu L."/>
            <person name="Hou Q."/>
        </authorList>
    </citation>
    <scope>NUCLEOTIDE SEQUENCE</scope>
    <source>
        <strain evidence="11">NY0527</strain>
    </source>
</reference>
<dbReference type="EMBL" id="CP116394">
    <property type="protein sequence ID" value="WCE46901.1"/>
    <property type="molecule type" value="Genomic_DNA"/>
</dbReference>
<evidence type="ECO:0000256" key="2">
    <source>
        <dbReference type="ARBA" id="ARBA00022475"/>
    </source>
</evidence>
<dbReference type="AlphaFoldDB" id="A0AB38XRE8"/>
<keyword evidence="3" id="KW-0808">Transferase</keyword>
<feature type="transmembrane region" description="Helical" evidence="9">
    <location>
        <begin position="80"/>
        <end position="99"/>
    </location>
</feature>
<dbReference type="Proteomes" id="UP001211044">
    <property type="component" value="Chromosome"/>
</dbReference>
<evidence type="ECO:0000259" key="10">
    <source>
        <dbReference type="Pfam" id="PF01757"/>
    </source>
</evidence>
<keyword evidence="6 9" id="KW-0472">Membrane</keyword>
<keyword evidence="7 11" id="KW-0012">Acyltransferase</keyword>
<organism evidence="11 12">
    <name type="scientific">Winkia neuii subsp. anitrata</name>
    <dbReference type="NCBI Taxonomy" id="29318"/>
    <lineage>
        <taxon>Bacteria</taxon>
        <taxon>Bacillati</taxon>
        <taxon>Actinomycetota</taxon>
        <taxon>Actinomycetes</taxon>
        <taxon>Actinomycetales</taxon>
        <taxon>Actinomycetaceae</taxon>
        <taxon>Winkia</taxon>
    </lineage>
</organism>
<evidence type="ECO:0000256" key="8">
    <source>
        <dbReference type="SAM" id="MobiDB-lite"/>
    </source>
</evidence>
<evidence type="ECO:0000256" key="5">
    <source>
        <dbReference type="ARBA" id="ARBA00022989"/>
    </source>
</evidence>
<feature type="region of interest" description="Disordered" evidence="8">
    <location>
        <begin position="421"/>
        <end position="440"/>
    </location>
</feature>
<gene>
    <name evidence="11" type="ORF">PIG85_04430</name>
</gene>
<name>A0AB38XRE8_9ACTO</name>
<evidence type="ECO:0000256" key="4">
    <source>
        <dbReference type="ARBA" id="ARBA00022692"/>
    </source>
</evidence>
<keyword evidence="4 9" id="KW-0812">Transmembrane</keyword>
<dbReference type="GO" id="GO:0005886">
    <property type="term" value="C:plasma membrane"/>
    <property type="evidence" value="ECO:0007669"/>
    <property type="project" value="UniProtKB-SubCell"/>
</dbReference>
<comment type="subcellular location">
    <subcellularLocation>
        <location evidence="1">Cell membrane</location>
        <topology evidence="1">Multi-pass membrane protein</topology>
    </subcellularLocation>
</comment>
<feature type="transmembrane region" description="Helical" evidence="9">
    <location>
        <begin position="171"/>
        <end position="193"/>
    </location>
</feature>
<evidence type="ECO:0000256" key="6">
    <source>
        <dbReference type="ARBA" id="ARBA00023136"/>
    </source>
</evidence>
<accession>A0AB38XRE8</accession>
<feature type="transmembrane region" description="Helical" evidence="9">
    <location>
        <begin position="260"/>
        <end position="281"/>
    </location>
</feature>
<dbReference type="KEGG" id="wne:PIG85_04430"/>
<dbReference type="PANTHER" id="PTHR23028:SF53">
    <property type="entry name" value="ACYL_TRANSF_3 DOMAIN-CONTAINING PROTEIN"/>
    <property type="match status" value="1"/>
</dbReference>
<dbReference type="InterPro" id="IPR002656">
    <property type="entry name" value="Acyl_transf_3_dom"/>
</dbReference>
<feature type="transmembrane region" description="Helical" evidence="9">
    <location>
        <begin position="142"/>
        <end position="164"/>
    </location>
</feature>